<name>A0A346AC83_AERHY</name>
<accession>A0A346AC83</accession>
<organism evidence="1">
    <name type="scientific">Aeromonas hydrophila</name>
    <dbReference type="NCBI Taxonomy" id="644"/>
    <lineage>
        <taxon>Bacteria</taxon>
        <taxon>Pseudomonadati</taxon>
        <taxon>Pseudomonadota</taxon>
        <taxon>Gammaproteobacteria</taxon>
        <taxon>Aeromonadales</taxon>
        <taxon>Aeromonadaceae</taxon>
        <taxon>Aeromonas</taxon>
    </lineage>
</organism>
<evidence type="ECO:0008006" key="2">
    <source>
        <dbReference type="Google" id="ProtNLM"/>
    </source>
</evidence>
<reference evidence="1" key="1">
    <citation type="submission" date="2018-06" db="EMBL/GenBank/DDBJ databases">
        <title>Genetic diversity of the Aeromonas Hydrophila O antigens and development of a suspension array for serotype detection.</title>
        <authorList>
            <person name="Cao H."/>
            <person name="Liu B."/>
        </authorList>
    </citation>
    <scope>NUCLEOTIDE SEQUENCE</scope>
    <source>
        <strain evidence="1">G5372</strain>
    </source>
</reference>
<evidence type="ECO:0000313" key="1">
    <source>
        <dbReference type="EMBL" id="AXL04845.1"/>
    </source>
</evidence>
<dbReference type="EMBL" id="MH449675">
    <property type="protein sequence ID" value="AXL04845.1"/>
    <property type="molecule type" value="Genomic_DNA"/>
</dbReference>
<dbReference type="AlphaFoldDB" id="A0A346AC83"/>
<gene>
    <name evidence="1" type="primary">orf1</name>
</gene>
<protein>
    <recommendedName>
        <fullName evidence="2">Glycosyltransferase family 1 protein</fullName>
    </recommendedName>
</protein>
<proteinExistence type="predicted"/>
<sequence length="322" mass="36761">MKRVVVCCPGGVVTGGPELLHQFVDALRARGVDAKILYTPFDTKFNITSAYIKYNISTLSYEDVTDNDVIIIPEVLTVMVNFFKKNKIYLWWLSVDNYFSSNPPGSLKATIGHALHVLRGDKLPVYKLKDIRISHLVQSQYAKDFLAKNSIKSTFLTDYLNTEHLEQEIKFSIKERKIAFNPKKGFEFTQKLINKNSDIEFVPIQNMTPVEVRALLQTSMIYIDFGNHPGKDRFPREAAMAGCCIITGRNGSAANTNDICIPQEFKLDSKSPSFENDFSIIVKKIMDNYHVYTKYYDKYRSVITSERDAFEGQVEAFVDVLK</sequence>